<dbReference type="Proteomes" id="UP001549167">
    <property type="component" value="Unassembled WGS sequence"/>
</dbReference>
<keyword evidence="2" id="KW-1185">Reference proteome</keyword>
<reference evidence="1 2" key="1">
    <citation type="submission" date="2024-06" db="EMBL/GenBank/DDBJ databases">
        <title>Genomic Encyclopedia of Type Strains, Phase IV (KMG-IV): sequencing the most valuable type-strain genomes for metagenomic binning, comparative biology and taxonomic classification.</title>
        <authorList>
            <person name="Goeker M."/>
        </authorList>
    </citation>
    <scope>NUCLEOTIDE SEQUENCE [LARGE SCALE GENOMIC DNA]</scope>
    <source>
        <strain evidence="1 2">DSM 23520</strain>
    </source>
</reference>
<protein>
    <submittedName>
        <fullName evidence="1">Uncharacterized protein</fullName>
    </submittedName>
</protein>
<proteinExistence type="predicted"/>
<evidence type="ECO:0000313" key="1">
    <source>
        <dbReference type="EMBL" id="MET3684458.1"/>
    </source>
</evidence>
<organism evidence="1 2">
    <name type="scientific">Alkalibacillus flavidus</name>
    <dbReference type="NCBI Taxonomy" id="546021"/>
    <lineage>
        <taxon>Bacteria</taxon>
        <taxon>Bacillati</taxon>
        <taxon>Bacillota</taxon>
        <taxon>Bacilli</taxon>
        <taxon>Bacillales</taxon>
        <taxon>Bacillaceae</taxon>
        <taxon>Alkalibacillus</taxon>
    </lineage>
</organism>
<evidence type="ECO:0000313" key="2">
    <source>
        <dbReference type="Proteomes" id="UP001549167"/>
    </source>
</evidence>
<name>A0ABV2KXY7_9BACI</name>
<sequence length="136" mass="15332">MANDEENNNQQELDNVIEFPSSVKVQIVIKDDGSGGWSTHTYPGYGDVVHEVDVNVDKETLDMFNLKPKNVMGKALSISKRAYEGYNYYVDRQLGIILTIFSDGHDLSVEEIVPFDFYNPEGLEVEVFHQPGAEDT</sequence>
<comment type="caution">
    <text evidence="1">The sequence shown here is derived from an EMBL/GenBank/DDBJ whole genome shotgun (WGS) entry which is preliminary data.</text>
</comment>
<gene>
    <name evidence="1" type="ORF">ABID56_002595</name>
</gene>
<accession>A0ABV2KXY7</accession>
<dbReference type="RefSeq" id="WP_354221825.1">
    <property type="nucleotide sequence ID" value="NZ_JBEPMX010000021.1"/>
</dbReference>
<dbReference type="EMBL" id="JBEPMX010000021">
    <property type="protein sequence ID" value="MET3684458.1"/>
    <property type="molecule type" value="Genomic_DNA"/>
</dbReference>